<dbReference type="FunFam" id="3.40.50.970:FF:000013">
    <property type="entry name" value="Pyruvate dehydrogenase E1 component subunit alpha"/>
    <property type="match status" value="1"/>
</dbReference>
<keyword evidence="5 7" id="KW-0670">Pyruvate</keyword>
<proteinExistence type="predicted"/>
<dbReference type="CDD" id="cd02000">
    <property type="entry name" value="TPP_E1_PDC_ADC_BCADC"/>
    <property type="match status" value="1"/>
</dbReference>
<reference evidence="10" key="2">
    <citation type="submission" date="2022-10" db="EMBL/GenBank/DDBJ databases">
        <authorList>
            <consortium name="ENA_rothamsted_submissions"/>
            <consortium name="culmorum"/>
            <person name="King R."/>
        </authorList>
    </citation>
    <scope>NUCLEOTIDE SEQUENCE</scope>
</reference>
<dbReference type="EC" id="1.2.4.1" evidence="7"/>
<comment type="cofactor">
    <cofactor evidence="1 7">
        <name>thiamine diphosphate</name>
        <dbReference type="ChEBI" id="CHEBI:58937"/>
    </cofactor>
</comment>
<dbReference type="AlphaFoldDB" id="A0A9N9SBF5"/>
<dbReference type="SUPFAM" id="SSF52518">
    <property type="entry name" value="Thiamin diphosphate-binding fold (THDP-binding)"/>
    <property type="match status" value="1"/>
</dbReference>
<dbReference type="InterPro" id="IPR029061">
    <property type="entry name" value="THDP-binding"/>
</dbReference>
<dbReference type="GO" id="GO:0006086">
    <property type="term" value="P:pyruvate decarboxylation to acetyl-CoA"/>
    <property type="evidence" value="ECO:0007669"/>
    <property type="project" value="InterPro"/>
</dbReference>
<name>A0A9N9SBF5_PHACE</name>
<dbReference type="EMBL" id="OU896719">
    <property type="protein sequence ID" value="CAG9816166.1"/>
    <property type="molecule type" value="Genomic_DNA"/>
</dbReference>
<dbReference type="OrthoDB" id="10256198at2759"/>
<dbReference type="Proteomes" id="UP001153737">
    <property type="component" value="Chromosome 13"/>
</dbReference>
<feature type="domain" description="Dehydrogenase E1 component" evidence="9">
    <location>
        <begin position="61"/>
        <end position="354"/>
    </location>
</feature>
<evidence type="ECO:0000256" key="4">
    <source>
        <dbReference type="ARBA" id="ARBA00023052"/>
    </source>
</evidence>
<feature type="compositionally biased region" description="Basic and acidic residues" evidence="8">
    <location>
        <begin position="374"/>
        <end position="387"/>
    </location>
</feature>
<reference evidence="10" key="1">
    <citation type="submission" date="2022-01" db="EMBL/GenBank/DDBJ databases">
        <authorList>
            <person name="King R."/>
        </authorList>
    </citation>
    <scope>NUCLEOTIDE SEQUENCE</scope>
</reference>
<evidence type="ECO:0000256" key="1">
    <source>
        <dbReference type="ARBA" id="ARBA00001964"/>
    </source>
</evidence>
<sequence>MNVITRCRRYLFRHPKTLVTITASQSSLAKFENHPYDLHRIDSPPVLVEVTKEDAIDIFTKMVMIRRMENAAAQLYQRKLILGFCHLYAGQEACAVGVNTIMRPGDNVITTYRCHAWAYLMGVELESIYGELLGKVTGSSRGKGGSMHLYGDNLYGGNGIVGAHIPLGTGLALAHKYKNDGGICFTVFGDGAMDQGQTHEAFNFAKLHNLPVIYILENNNYSMGTPSVRHAANTELYKRGDLIPGIRLDGMDVFATREATKFAVEYVKSEKGPILLEFATYRYFGHSMSDPGTTYRTREEIQAIRERRDCIKLLTEKLVKTEVATEEELKKIDKESSVIVEKAIQEAMKEKEPDSNELTFDIYKESKERFNLLGSHRDGNSQHRDPGRNIIAKPGPTRFPCEVAVFPGNRRKSPVRMFDGCLLELDSSRETGREAKRLRNSSCRAFSSETVQTVVSSFLFVT</sequence>
<dbReference type="Gene3D" id="3.40.50.970">
    <property type="match status" value="1"/>
</dbReference>
<keyword evidence="11" id="KW-1185">Reference proteome</keyword>
<evidence type="ECO:0000256" key="2">
    <source>
        <dbReference type="ARBA" id="ARBA00022946"/>
    </source>
</evidence>
<comment type="function">
    <text evidence="7">The pyruvate dehydrogenase complex catalyzes the overall conversion of pyruvate to acetyl-CoA and CO(2).</text>
</comment>
<evidence type="ECO:0000313" key="10">
    <source>
        <dbReference type="EMBL" id="CAG9816166.1"/>
    </source>
</evidence>
<keyword evidence="3 7" id="KW-0560">Oxidoreductase</keyword>
<gene>
    <name evidence="10" type="ORF">PHAECO_LOCUS3921</name>
</gene>
<dbReference type="PANTHER" id="PTHR11516">
    <property type="entry name" value="PYRUVATE DEHYDROGENASE E1 COMPONENT, ALPHA SUBUNIT BACTERIAL AND ORGANELLAR"/>
    <property type="match status" value="1"/>
</dbReference>
<keyword evidence="4 7" id="KW-0786">Thiamine pyrophosphate</keyword>
<evidence type="ECO:0000259" key="9">
    <source>
        <dbReference type="Pfam" id="PF00676"/>
    </source>
</evidence>
<dbReference type="InterPro" id="IPR017597">
    <property type="entry name" value="Pyrv_DH_E1_asu_subgrp-y"/>
</dbReference>
<dbReference type="GO" id="GO:0004739">
    <property type="term" value="F:pyruvate dehydrogenase (acetyl-transferring) activity"/>
    <property type="evidence" value="ECO:0007669"/>
    <property type="project" value="UniProtKB-UniRule"/>
</dbReference>
<organism evidence="10 11">
    <name type="scientific">Phaedon cochleariae</name>
    <name type="common">Mustard beetle</name>
    <dbReference type="NCBI Taxonomy" id="80249"/>
    <lineage>
        <taxon>Eukaryota</taxon>
        <taxon>Metazoa</taxon>
        <taxon>Ecdysozoa</taxon>
        <taxon>Arthropoda</taxon>
        <taxon>Hexapoda</taxon>
        <taxon>Insecta</taxon>
        <taxon>Pterygota</taxon>
        <taxon>Neoptera</taxon>
        <taxon>Endopterygota</taxon>
        <taxon>Coleoptera</taxon>
        <taxon>Polyphaga</taxon>
        <taxon>Cucujiformia</taxon>
        <taxon>Chrysomeloidea</taxon>
        <taxon>Chrysomelidae</taxon>
        <taxon>Chrysomelinae</taxon>
        <taxon>Chrysomelini</taxon>
        <taxon>Phaedon</taxon>
    </lineage>
</organism>
<keyword evidence="2" id="KW-0809">Transit peptide</keyword>
<dbReference type="Pfam" id="PF00676">
    <property type="entry name" value="E1_dh"/>
    <property type="match status" value="1"/>
</dbReference>
<comment type="catalytic activity">
    <reaction evidence="6 7">
        <text>N(6)-[(R)-lipoyl]-L-lysyl-[protein] + pyruvate + H(+) = N(6)-[(R)-S(8)-acetyldihydrolipoyl]-L-lysyl-[protein] + CO2</text>
        <dbReference type="Rhea" id="RHEA:19189"/>
        <dbReference type="Rhea" id="RHEA-COMP:10474"/>
        <dbReference type="Rhea" id="RHEA-COMP:10478"/>
        <dbReference type="ChEBI" id="CHEBI:15361"/>
        <dbReference type="ChEBI" id="CHEBI:15378"/>
        <dbReference type="ChEBI" id="CHEBI:16526"/>
        <dbReference type="ChEBI" id="CHEBI:83099"/>
        <dbReference type="ChEBI" id="CHEBI:83111"/>
        <dbReference type="EC" id="1.2.4.1"/>
    </reaction>
</comment>
<evidence type="ECO:0000256" key="3">
    <source>
        <dbReference type="ARBA" id="ARBA00023002"/>
    </source>
</evidence>
<evidence type="ECO:0000313" key="11">
    <source>
        <dbReference type="Proteomes" id="UP001153737"/>
    </source>
</evidence>
<dbReference type="InterPro" id="IPR050642">
    <property type="entry name" value="PDH_E1_Alpha_Subunit"/>
</dbReference>
<evidence type="ECO:0000256" key="7">
    <source>
        <dbReference type="RuleBase" id="RU361139"/>
    </source>
</evidence>
<dbReference type="InterPro" id="IPR001017">
    <property type="entry name" value="DH_E1"/>
</dbReference>
<dbReference type="PANTHER" id="PTHR11516:SF60">
    <property type="entry name" value="PYRUVATE DEHYDROGENASE E1 COMPONENT SUBUNIT ALPHA"/>
    <property type="match status" value="1"/>
</dbReference>
<feature type="region of interest" description="Disordered" evidence="8">
    <location>
        <begin position="374"/>
        <end position="395"/>
    </location>
</feature>
<evidence type="ECO:0000256" key="6">
    <source>
        <dbReference type="ARBA" id="ARBA00051231"/>
    </source>
</evidence>
<protein>
    <recommendedName>
        <fullName evidence="7">Pyruvate dehydrogenase E1 component subunit alpha</fullName>
        <ecNumber evidence="7">1.2.4.1</ecNumber>
    </recommendedName>
</protein>
<accession>A0A9N9SBF5</accession>
<dbReference type="NCBIfam" id="TIGR03182">
    <property type="entry name" value="PDH_E1_alph_y"/>
    <property type="match status" value="1"/>
</dbReference>
<evidence type="ECO:0000256" key="5">
    <source>
        <dbReference type="ARBA" id="ARBA00023317"/>
    </source>
</evidence>
<evidence type="ECO:0000256" key="8">
    <source>
        <dbReference type="SAM" id="MobiDB-lite"/>
    </source>
</evidence>